<keyword evidence="5" id="KW-1185">Reference proteome</keyword>
<sequence>MKLICWNCRGVGNPATVRDLKQLLIANDPDIIFLCETKINANRFNFVRRKCRMEGCLAVNAEGKSRGLIMMWKDSKNVEIQTYSSNHIDSLIHAENESPIRFTGFYGNVDPNKRQNSWSMLRRVGRSVNEKWIIGGDFNAILDEAEKEGGRRKSTILMEDFRSIVDELSLVDLKTDNGWFTWVNNREGTARVKERLDRFLMSINDVETKVIRQSSSDHDAISLDTEGRRPTDGPRDPRLYFKYNVCWARDEEAKTIIKEAWQLGTQDTMEKITNVGKELGRWQYKKLKQMRNQIELLAGGKKNIDRLKDINGYWRDNTVDICKAIREYFQLLFKSNLNSNSVLNLDYIERCISGEVNDKLLKEFIESEINEAFNQMDPRKALGIDGLSGNFFRENWDVVGEDAIKLCLDIFRGDKNMDCLNDTIIVLIPKIKEPVDMTNFRSISLCRVIYKIVAKVLTNRLKETLPLCISQNQSAFVSGRMIHDNILIAHELVHYLQSEKNGPNKGFVMKLDMSKAYDRVEWAFIEEVMKKMGYADAWNNNLLKGIRASINGPCINYLFFADDALLFVRNKKRDVEEEKILVSRKKSLAFTNIVKRCTCRARSWSKHLLSYGGKEVFIKSIMQAIPTYVFSVFLAPKGIIEEIHSQMSRMWWNKNDKVRGWAMMAWEKMCYPKGMGGMGFRDLQLFNLALLGRQVWRLMTHTNTLCFKVSSAKYFPNGDVFSYKQGDKPSFTWSPQGWLPMASRVVKDLWDHNYKRWDRERIIEIYGESLGECICNLPIPHNGIKDTRVWMQNPHGLYTSKSAYSWLLLKKGFQNICPRCKDREETLIHAMKDCQKAREILGAGSLNNRLVTGDYTNCIDWLEDVFRELDKKAAANFLTLLWNSWNDRNNMIFKGKMDEAVTVWERATMLSKDFRIYNLTEPAIIPPTLTIKEWRKSPFGYIKVNVDAAVINGSSGLGAIVRDQDGFVIGGCYKFVDKAMDVKWAELEALKEGLNLGARLKITRLIVESDNAGLVNSVNNRNTDITICGPETTVPISLKTGCYMESAHNTCKA</sequence>
<dbReference type="InterPro" id="IPR043502">
    <property type="entry name" value="DNA/RNA_pol_sf"/>
</dbReference>
<dbReference type="Gene3D" id="3.30.420.10">
    <property type="entry name" value="Ribonuclease H-like superfamily/Ribonuclease H"/>
    <property type="match status" value="1"/>
</dbReference>
<dbReference type="InterPro" id="IPR005135">
    <property type="entry name" value="Endo/exonuclease/phosphatase"/>
</dbReference>
<dbReference type="Pfam" id="PF03372">
    <property type="entry name" value="Exo_endo_phos"/>
    <property type="match status" value="1"/>
</dbReference>
<dbReference type="InterPro" id="IPR012337">
    <property type="entry name" value="RNaseH-like_sf"/>
</dbReference>
<dbReference type="InterPro" id="IPR044730">
    <property type="entry name" value="RNase_H-like_dom_plant"/>
</dbReference>
<reference evidence="4 5" key="1">
    <citation type="journal article" date="2021" name="bioRxiv">
        <title>The Gossypium anomalum genome as a resource for cotton improvement and evolutionary analysis of hybrid incompatibility.</title>
        <authorList>
            <person name="Grover C.E."/>
            <person name="Yuan D."/>
            <person name="Arick M.A."/>
            <person name="Miller E.R."/>
            <person name="Hu G."/>
            <person name="Peterson D.G."/>
            <person name="Wendel J.F."/>
            <person name="Udall J.A."/>
        </authorList>
    </citation>
    <scope>NUCLEOTIDE SEQUENCE [LARGE SCALE GENOMIC DNA]</scope>
    <source>
        <strain evidence="4">JFW-Udall</strain>
        <tissue evidence="4">Leaf</tissue>
    </source>
</reference>
<dbReference type="SUPFAM" id="SSF56672">
    <property type="entry name" value="DNA/RNA polymerases"/>
    <property type="match status" value="1"/>
</dbReference>
<dbReference type="GO" id="GO:0003676">
    <property type="term" value="F:nucleic acid binding"/>
    <property type="evidence" value="ECO:0007669"/>
    <property type="project" value="InterPro"/>
</dbReference>
<feature type="domain" description="Reverse transcriptase" evidence="1">
    <location>
        <begin position="432"/>
        <end position="547"/>
    </location>
</feature>
<dbReference type="EMBL" id="JAHUZN010000012">
    <property type="protein sequence ID" value="KAG8474942.1"/>
    <property type="molecule type" value="Genomic_DNA"/>
</dbReference>
<gene>
    <name evidence="4" type="ORF">CXB51_031649</name>
</gene>
<dbReference type="Pfam" id="PF13456">
    <property type="entry name" value="RVT_3"/>
    <property type="match status" value="1"/>
</dbReference>
<dbReference type="SUPFAM" id="SSF56219">
    <property type="entry name" value="DNase I-like"/>
    <property type="match status" value="1"/>
</dbReference>
<feature type="domain" description="RNase H type-1" evidence="3">
    <location>
        <begin position="945"/>
        <end position="1023"/>
    </location>
</feature>
<protein>
    <recommendedName>
        <fullName evidence="6">Reverse transcriptase</fullName>
    </recommendedName>
</protein>
<organism evidence="4 5">
    <name type="scientific">Gossypium anomalum</name>
    <dbReference type="NCBI Taxonomy" id="47600"/>
    <lineage>
        <taxon>Eukaryota</taxon>
        <taxon>Viridiplantae</taxon>
        <taxon>Streptophyta</taxon>
        <taxon>Embryophyta</taxon>
        <taxon>Tracheophyta</taxon>
        <taxon>Spermatophyta</taxon>
        <taxon>Magnoliopsida</taxon>
        <taxon>eudicotyledons</taxon>
        <taxon>Gunneridae</taxon>
        <taxon>Pentapetalae</taxon>
        <taxon>rosids</taxon>
        <taxon>malvids</taxon>
        <taxon>Malvales</taxon>
        <taxon>Malvaceae</taxon>
        <taxon>Malvoideae</taxon>
        <taxon>Gossypium</taxon>
    </lineage>
</organism>
<feature type="domain" description="Endonuclease/exonuclease/phosphatase" evidence="2">
    <location>
        <begin position="6"/>
        <end position="218"/>
    </location>
</feature>
<dbReference type="InterPro" id="IPR000477">
    <property type="entry name" value="RT_dom"/>
</dbReference>
<dbReference type="SUPFAM" id="SSF53098">
    <property type="entry name" value="Ribonuclease H-like"/>
    <property type="match status" value="1"/>
</dbReference>
<evidence type="ECO:0000259" key="1">
    <source>
        <dbReference type="Pfam" id="PF00078"/>
    </source>
</evidence>
<dbReference type="InterPro" id="IPR036397">
    <property type="entry name" value="RNaseH_sf"/>
</dbReference>
<dbReference type="CDD" id="cd01650">
    <property type="entry name" value="RT_nLTR_like"/>
    <property type="match status" value="1"/>
</dbReference>
<evidence type="ECO:0000259" key="3">
    <source>
        <dbReference type="Pfam" id="PF13456"/>
    </source>
</evidence>
<dbReference type="PANTHER" id="PTHR33116:SF86">
    <property type="entry name" value="REVERSE TRANSCRIPTASE DOMAIN-CONTAINING PROTEIN"/>
    <property type="match status" value="1"/>
</dbReference>
<evidence type="ECO:0000313" key="4">
    <source>
        <dbReference type="EMBL" id="KAG8474942.1"/>
    </source>
</evidence>
<dbReference type="PANTHER" id="PTHR33116">
    <property type="entry name" value="REVERSE TRANSCRIPTASE ZINC-BINDING DOMAIN-CONTAINING PROTEIN-RELATED-RELATED"/>
    <property type="match status" value="1"/>
</dbReference>
<proteinExistence type="predicted"/>
<dbReference type="OrthoDB" id="1738942at2759"/>
<dbReference type="Pfam" id="PF00078">
    <property type="entry name" value="RVT_1"/>
    <property type="match status" value="1"/>
</dbReference>
<name>A0A8J5Y761_9ROSI</name>
<dbReference type="AlphaFoldDB" id="A0A8J5Y761"/>
<dbReference type="CDD" id="cd06222">
    <property type="entry name" value="RNase_H_like"/>
    <property type="match status" value="1"/>
</dbReference>
<dbReference type="Proteomes" id="UP000701853">
    <property type="component" value="Chromosome 12"/>
</dbReference>
<dbReference type="InterPro" id="IPR002156">
    <property type="entry name" value="RNaseH_domain"/>
</dbReference>
<dbReference type="Gene3D" id="3.60.10.10">
    <property type="entry name" value="Endonuclease/exonuclease/phosphatase"/>
    <property type="match status" value="1"/>
</dbReference>
<evidence type="ECO:0008006" key="6">
    <source>
        <dbReference type="Google" id="ProtNLM"/>
    </source>
</evidence>
<dbReference type="GO" id="GO:0004523">
    <property type="term" value="F:RNA-DNA hybrid ribonuclease activity"/>
    <property type="evidence" value="ECO:0007669"/>
    <property type="project" value="InterPro"/>
</dbReference>
<accession>A0A8J5Y761</accession>
<evidence type="ECO:0000313" key="5">
    <source>
        <dbReference type="Proteomes" id="UP000701853"/>
    </source>
</evidence>
<comment type="caution">
    <text evidence="4">The sequence shown here is derived from an EMBL/GenBank/DDBJ whole genome shotgun (WGS) entry which is preliminary data.</text>
</comment>
<evidence type="ECO:0000259" key="2">
    <source>
        <dbReference type="Pfam" id="PF03372"/>
    </source>
</evidence>
<dbReference type="InterPro" id="IPR036691">
    <property type="entry name" value="Endo/exonu/phosph_ase_sf"/>
</dbReference>